<reference evidence="1 2" key="1">
    <citation type="journal article" date="2021" name="Commun. Biol.">
        <title>The genome of Shorea leprosula (Dipterocarpaceae) highlights the ecological relevance of drought in aseasonal tropical rainforests.</title>
        <authorList>
            <person name="Ng K.K.S."/>
            <person name="Kobayashi M.J."/>
            <person name="Fawcett J.A."/>
            <person name="Hatakeyama M."/>
            <person name="Paape T."/>
            <person name="Ng C.H."/>
            <person name="Ang C.C."/>
            <person name="Tnah L.H."/>
            <person name="Lee C.T."/>
            <person name="Nishiyama T."/>
            <person name="Sese J."/>
            <person name="O'Brien M.J."/>
            <person name="Copetti D."/>
            <person name="Mohd Noor M.I."/>
            <person name="Ong R.C."/>
            <person name="Putra M."/>
            <person name="Sireger I.Z."/>
            <person name="Indrioko S."/>
            <person name="Kosugi Y."/>
            <person name="Izuno A."/>
            <person name="Isagi Y."/>
            <person name="Lee S.L."/>
            <person name="Shimizu K.K."/>
        </authorList>
    </citation>
    <scope>NUCLEOTIDE SEQUENCE [LARGE SCALE GENOMIC DNA]</scope>
    <source>
        <strain evidence="1">214</strain>
    </source>
</reference>
<dbReference type="Pfam" id="PF14223">
    <property type="entry name" value="Retrotran_gag_2"/>
    <property type="match status" value="1"/>
</dbReference>
<dbReference type="AlphaFoldDB" id="A0AAV5LVL9"/>
<dbReference type="PANTHER" id="PTHR47481:SF34">
    <property type="entry name" value="CCHC-TYPE DOMAIN-CONTAINING PROTEIN"/>
    <property type="match status" value="1"/>
</dbReference>
<dbReference type="EMBL" id="BPVZ01000148">
    <property type="protein sequence ID" value="GKV41222.1"/>
    <property type="molecule type" value="Genomic_DNA"/>
</dbReference>
<dbReference type="Proteomes" id="UP001054252">
    <property type="component" value="Unassembled WGS sequence"/>
</dbReference>
<evidence type="ECO:0000313" key="1">
    <source>
        <dbReference type="EMBL" id="GKV41222.1"/>
    </source>
</evidence>
<evidence type="ECO:0000313" key="2">
    <source>
        <dbReference type="Proteomes" id="UP001054252"/>
    </source>
</evidence>
<protein>
    <recommendedName>
        <fullName evidence="3">Retrotransposon Copia-like N-terminal domain-containing protein</fullName>
    </recommendedName>
</protein>
<sequence>MDSNSSSSENNAFNPNSAATVINNQRGPFSFNVAAFPLKLTPTNYLSWKSQFTCLLAGFELLSYLDGFHPSPIATEPSYTLKSVVDELGTIDRPLTDDDLTVYILNGLGLEFREIAASLRTRDSSLSFDDLHDRLVAHEESLRREELKADSSPITAHYASIPKSMSPSQLPMIGS</sequence>
<dbReference type="PANTHER" id="PTHR47481">
    <property type="match status" value="1"/>
</dbReference>
<comment type="caution">
    <text evidence="1">The sequence shown here is derived from an EMBL/GenBank/DDBJ whole genome shotgun (WGS) entry which is preliminary data.</text>
</comment>
<gene>
    <name evidence="1" type="ORF">SLEP1_g48788</name>
</gene>
<keyword evidence="2" id="KW-1185">Reference proteome</keyword>
<proteinExistence type="predicted"/>
<accession>A0AAV5LVL9</accession>
<evidence type="ECO:0008006" key="3">
    <source>
        <dbReference type="Google" id="ProtNLM"/>
    </source>
</evidence>
<name>A0AAV5LVL9_9ROSI</name>
<organism evidence="1 2">
    <name type="scientific">Rubroshorea leprosula</name>
    <dbReference type="NCBI Taxonomy" id="152421"/>
    <lineage>
        <taxon>Eukaryota</taxon>
        <taxon>Viridiplantae</taxon>
        <taxon>Streptophyta</taxon>
        <taxon>Embryophyta</taxon>
        <taxon>Tracheophyta</taxon>
        <taxon>Spermatophyta</taxon>
        <taxon>Magnoliopsida</taxon>
        <taxon>eudicotyledons</taxon>
        <taxon>Gunneridae</taxon>
        <taxon>Pentapetalae</taxon>
        <taxon>rosids</taxon>
        <taxon>malvids</taxon>
        <taxon>Malvales</taxon>
        <taxon>Dipterocarpaceae</taxon>
        <taxon>Rubroshorea</taxon>
    </lineage>
</organism>